<reference evidence="2 3" key="1">
    <citation type="submission" date="2023-01" db="EMBL/GenBank/DDBJ databases">
        <title>Analysis of 21 Apiospora genomes using comparative genomics revels a genus with tremendous synthesis potential of carbohydrate active enzymes and secondary metabolites.</title>
        <authorList>
            <person name="Sorensen T."/>
        </authorList>
    </citation>
    <scope>NUCLEOTIDE SEQUENCE [LARGE SCALE GENOMIC DNA]</scope>
    <source>
        <strain evidence="2 3">CBS 24483</strain>
    </source>
</reference>
<dbReference type="PANTHER" id="PTHR24148:SF64">
    <property type="entry name" value="HETEROKARYON INCOMPATIBILITY DOMAIN-CONTAINING PROTEIN"/>
    <property type="match status" value="1"/>
</dbReference>
<protein>
    <recommendedName>
        <fullName evidence="4">Heterokaryon incompatibility domain-containing protein</fullName>
    </recommendedName>
</protein>
<dbReference type="Proteomes" id="UP001391051">
    <property type="component" value="Unassembled WGS sequence"/>
</dbReference>
<organism evidence="2 3">
    <name type="scientific">Apiospora aurea</name>
    <dbReference type="NCBI Taxonomy" id="335848"/>
    <lineage>
        <taxon>Eukaryota</taxon>
        <taxon>Fungi</taxon>
        <taxon>Dikarya</taxon>
        <taxon>Ascomycota</taxon>
        <taxon>Pezizomycotina</taxon>
        <taxon>Sordariomycetes</taxon>
        <taxon>Xylariomycetidae</taxon>
        <taxon>Amphisphaeriales</taxon>
        <taxon>Apiosporaceae</taxon>
        <taxon>Apiospora</taxon>
    </lineage>
</organism>
<evidence type="ECO:0008006" key="4">
    <source>
        <dbReference type="Google" id="ProtNLM"/>
    </source>
</evidence>
<sequence length="516" mass="57380">MEVDEDNADFYRPLDIDALEFRLLLVQAGEGDEPINCQLVHASLKDGADRPPYETISYCWGDAAQTEGIFVDGVAGGQLLKHHLAALFSSPWFERVWVIQEALLAPKSLVHISSHEMDFEKLLIGATWLSHMSSTLDLRPLDKYVGLLNCQRMYELGHRESDKSIDNILDQFLTFQATDPRDYVYGILGLYQNMTGREGGLLPPLLTPDYSRSVAAVMRDTSRCIIEQSPNLDFLRRLRHRPETTYEVTGVPSWAELWHMRSSNSDMQGKGAANGLKCNLYSADNAVGKRDIGVTVATLNYDPDVLVLTGVIAGKVKDVSHVIDGTPKQFADLLESADSAIHLDTIRKDPETIGFALIAEATTTSERPSAEYARSNVLAWADFLVKHKERPRDVNKKLGARNPYTQPPNSEKPDSSEEEWSALVVYDDAVSSATQNRRIFRTAAGNIGLGPRDMVAGDVVAVLYGCRWPVILRPRGDVEVEGYEFIEVCYVHGLMDGEAVQRQVASGQNAVVFHLR</sequence>
<gene>
    <name evidence="2" type="ORF">PG986_010533</name>
</gene>
<name>A0ABR1Q2L4_9PEZI</name>
<dbReference type="Pfam" id="PF26639">
    <property type="entry name" value="Het-6_barrel"/>
    <property type="match status" value="1"/>
</dbReference>
<proteinExistence type="predicted"/>
<dbReference type="InterPro" id="IPR052895">
    <property type="entry name" value="HetReg/Transcr_Mod"/>
</dbReference>
<accession>A0ABR1Q2L4</accession>
<feature type="region of interest" description="Disordered" evidence="1">
    <location>
        <begin position="395"/>
        <end position="418"/>
    </location>
</feature>
<evidence type="ECO:0000256" key="1">
    <source>
        <dbReference type="SAM" id="MobiDB-lite"/>
    </source>
</evidence>
<dbReference type="PANTHER" id="PTHR24148">
    <property type="entry name" value="ANKYRIN REPEAT DOMAIN-CONTAINING PROTEIN 39 HOMOLOG-RELATED"/>
    <property type="match status" value="1"/>
</dbReference>
<keyword evidence="3" id="KW-1185">Reference proteome</keyword>
<dbReference type="EMBL" id="JAQQWE010000007">
    <property type="protein sequence ID" value="KAK7946212.1"/>
    <property type="molecule type" value="Genomic_DNA"/>
</dbReference>
<evidence type="ECO:0000313" key="2">
    <source>
        <dbReference type="EMBL" id="KAK7946212.1"/>
    </source>
</evidence>
<comment type="caution">
    <text evidence="2">The sequence shown here is derived from an EMBL/GenBank/DDBJ whole genome shotgun (WGS) entry which is preliminary data.</text>
</comment>
<dbReference type="GeneID" id="92079817"/>
<dbReference type="RefSeq" id="XP_066696246.1">
    <property type="nucleotide sequence ID" value="XM_066846755.1"/>
</dbReference>
<evidence type="ECO:0000313" key="3">
    <source>
        <dbReference type="Proteomes" id="UP001391051"/>
    </source>
</evidence>